<evidence type="ECO:0000313" key="6">
    <source>
        <dbReference type="Proteomes" id="UP000261360"/>
    </source>
</evidence>
<proteinExistence type="predicted"/>
<dbReference type="Gene3D" id="1.10.472.80">
    <property type="entry name" value="Ypt/Rab-GAP domain of gyp1p, domain 3"/>
    <property type="match status" value="1"/>
</dbReference>
<dbReference type="Proteomes" id="UP000261360">
    <property type="component" value="Unplaced"/>
</dbReference>
<keyword evidence="3" id="KW-1133">Transmembrane helix</keyword>
<keyword evidence="1" id="KW-0343">GTPase activation</keyword>
<evidence type="ECO:0000256" key="3">
    <source>
        <dbReference type="SAM" id="Phobius"/>
    </source>
</evidence>
<dbReference type="PANTHER" id="PTHR20913:SF10">
    <property type="entry name" value="TBC1 DOMAIN FAMILY MEMBER 20"/>
    <property type="match status" value="1"/>
</dbReference>
<dbReference type="Ensembl" id="ENSSLDT00000010751.1">
    <property type="protein sequence ID" value="ENSSLDP00000010375.1"/>
    <property type="gene ID" value="ENSSLDG00000008277.1"/>
</dbReference>
<dbReference type="GO" id="GO:0006888">
    <property type="term" value="P:endoplasmic reticulum to Golgi vesicle-mediated transport"/>
    <property type="evidence" value="ECO:0007669"/>
    <property type="project" value="TreeGrafter"/>
</dbReference>
<feature type="compositionally biased region" description="Polar residues" evidence="2">
    <location>
        <begin position="7"/>
        <end position="17"/>
    </location>
</feature>
<feature type="transmembrane region" description="Helical" evidence="3">
    <location>
        <begin position="322"/>
        <end position="344"/>
    </location>
</feature>
<dbReference type="PROSITE" id="PS50086">
    <property type="entry name" value="TBC_RABGAP"/>
    <property type="match status" value="1"/>
</dbReference>
<feature type="region of interest" description="Disordered" evidence="2">
    <location>
        <begin position="1"/>
        <end position="23"/>
    </location>
</feature>
<keyword evidence="3" id="KW-0812">Transmembrane</keyword>
<evidence type="ECO:0000259" key="4">
    <source>
        <dbReference type="PROSITE" id="PS50086"/>
    </source>
</evidence>
<feature type="transmembrane region" description="Helical" evidence="3">
    <location>
        <begin position="401"/>
        <end position="422"/>
    </location>
</feature>
<organism evidence="5 6">
    <name type="scientific">Seriola lalandi dorsalis</name>
    <dbReference type="NCBI Taxonomy" id="1841481"/>
    <lineage>
        <taxon>Eukaryota</taxon>
        <taxon>Metazoa</taxon>
        <taxon>Chordata</taxon>
        <taxon>Craniata</taxon>
        <taxon>Vertebrata</taxon>
        <taxon>Euteleostomi</taxon>
        <taxon>Actinopterygii</taxon>
        <taxon>Neopterygii</taxon>
        <taxon>Teleostei</taxon>
        <taxon>Neoteleostei</taxon>
        <taxon>Acanthomorphata</taxon>
        <taxon>Carangaria</taxon>
        <taxon>Carangiformes</taxon>
        <taxon>Carangidae</taxon>
        <taxon>Seriola</taxon>
    </lineage>
</organism>
<keyword evidence="3" id="KW-0472">Membrane</keyword>
<dbReference type="InterPro" id="IPR035969">
    <property type="entry name" value="Rab-GAP_TBC_sf"/>
</dbReference>
<feature type="transmembrane region" description="Helical" evidence="3">
    <location>
        <begin position="287"/>
        <end position="310"/>
    </location>
</feature>
<dbReference type="Gene3D" id="1.10.8.1310">
    <property type="match status" value="1"/>
</dbReference>
<keyword evidence="6" id="KW-1185">Reference proteome</keyword>
<evidence type="ECO:0000256" key="1">
    <source>
        <dbReference type="ARBA" id="ARBA00022468"/>
    </source>
</evidence>
<dbReference type="InterPro" id="IPR000195">
    <property type="entry name" value="Rab-GAP-TBC_dom"/>
</dbReference>
<evidence type="ECO:0000313" key="5">
    <source>
        <dbReference type="Ensembl" id="ENSSLDP00000010375.1"/>
    </source>
</evidence>
<evidence type="ECO:0000256" key="2">
    <source>
        <dbReference type="SAM" id="MobiDB-lite"/>
    </source>
</evidence>
<dbReference type="PANTHER" id="PTHR20913">
    <property type="entry name" value="TBC1 DOMAIN FAMILY MEMBER 20/GTPASE"/>
    <property type="match status" value="1"/>
</dbReference>
<feature type="domain" description="Rab-GAP TBC" evidence="4">
    <location>
        <begin position="56"/>
        <end position="250"/>
    </location>
</feature>
<reference evidence="5" key="2">
    <citation type="submission" date="2025-09" db="UniProtKB">
        <authorList>
            <consortium name="Ensembl"/>
        </authorList>
    </citation>
    <scope>IDENTIFICATION</scope>
</reference>
<dbReference type="FunFam" id="1.10.8.1310:FF:000001">
    <property type="entry name" value="TBC1 domain family, member 20"/>
    <property type="match status" value="1"/>
</dbReference>
<dbReference type="GO" id="GO:0005096">
    <property type="term" value="F:GTPase activator activity"/>
    <property type="evidence" value="ECO:0007669"/>
    <property type="project" value="UniProtKB-KW"/>
</dbReference>
<dbReference type="GeneTree" id="ENSGT00390000014944"/>
<dbReference type="AlphaFoldDB" id="A0A3B4X2P1"/>
<dbReference type="STRING" id="1841481.ENSSLDP00000010375"/>
<sequence>MKKSRSAGASSPVNGKQGNDWDTRRKRKIADITQALSVSPVDVAALRRMAISEGGLLTDEIRCQVWPRLLNVPLEVLDQEPETVERENNKDYNQVLLDVQRSLRRFPPGMPDEQREGLQEELIDIILRVLKRNPQLHYYQGYHDIVVTFLLVLGERLATALVEKLSTHHLRDFMDPTMDNTKHILNYLMPIIERVNPEVHDFMEQLYCTEKRRFWSVNVTWPWFITCCLRFPRTCRMRHSSAEQETFSSSFLLLNWLKRQPHMTGVYLFRFTTLPFTEHYLPQWREYLILCFYIRMLTVIINCNISYFIFCCFSMTPITHCSFINPFIFCLPWSLSMHLSVFLLSMATSTFKDFDLASTQQRPDSVLRRRRRQKQAALESSASSSVVAVAQPSAARRFVRLAVMGLTVALGAAALAVVNTALEWAPKLDLFP</sequence>
<dbReference type="InterPro" id="IPR045913">
    <property type="entry name" value="TBC20/Gyp8-like"/>
</dbReference>
<dbReference type="SUPFAM" id="SSF47923">
    <property type="entry name" value="Ypt/Rab-GAP domain of gyp1p"/>
    <property type="match status" value="1"/>
</dbReference>
<protein>
    <submittedName>
        <fullName evidence="5">TBC1 domain family, member 20</fullName>
    </submittedName>
</protein>
<dbReference type="Pfam" id="PF00566">
    <property type="entry name" value="RabGAP-TBC"/>
    <property type="match status" value="1"/>
</dbReference>
<name>A0A3B4X2P1_SERLL</name>
<accession>A0A3B4X2P1</accession>
<reference evidence="5" key="1">
    <citation type="submission" date="2025-08" db="UniProtKB">
        <authorList>
            <consortium name="Ensembl"/>
        </authorList>
    </citation>
    <scope>IDENTIFICATION</scope>
</reference>
<dbReference type="GO" id="GO:0005789">
    <property type="term" value="C:endoplasmic reticulum membrane"/>
    <property type="evidence" value="ECO:0007669"/>
    <property type="project" value="TreeGrafter"/>
</dbReference>